<reference evidence="1" key="1">
    <citation type="journal article" date="2013" name="J. Plant Res.">
        <title>Effect of fungi and light on seed germination of three Opuntia species from semiarid lands of central Mexico.</title>
        <authorList>
            <person name="Delgado-Sanchez P."/>
            <person name="Jimenez-Bremont J.F."/>
            <person name="Guerrero-Gonzalez Mde L."/>
            <person name="Flores J."/>
        </authorList>
    </citation>
    <scope>NUCLEOTIDE SEQUENCE</scope>
    <source>
        <tissue evidence="1">Cladode</tissue>
    </source>
</reference>
<accession>A0A7C8ZVW5</accession>
<evidence type="ECO:0000313" key="1">
    <source>
        <dbReference type="EMBL" id="MBA4651910.1"/>
    </source>
</evidence>
<dbReference type="AlphaFoldDB" id="A0A7C8ZVW5"/>
<name>A0A7C8ZVW5_OPUST</name>
<organism evidence="1">
    <name type="scientific">Opuntia streptacantha</name>
    <name type="common">Prickly pear cactus</name>
    <name type="synonym">Opuntia cardona</name>
    <dbReference type="NCBI Taxonomy" id="393608"/>
    <lineage>
        <taxon>Eukaryota</taxon>
        <taxon>Viridiplantae</taxon>
        <taxon>Streptophyta</taxon>
        <taxon>Embryophyta</taxon>
        <taxon>Tracheophyta</taxon>
        <taxon>Spermatophyta</taxon>
        <taxon>Magnoliopsida</taxon>
        <taxon>eudicotyledons</taxon>
        <taxon>Gunneridae</taxon>
        <taxon>Pentapetalae</taxon>
        <taxon>Caryophyllales</taxon>
        <taxon>Cactineae</taxon>
        <taxon>Cactaceae</taxon>
        <taxon>Opuntioideae</taxon>
        <taxon>Opuntia</taxon>
    </lineage>
</organism>
<reference evidence="1" key="2">
    <citation type="submission" date="2020-07" db="EMBL/GenBank/DDBJ databases">
        <authorList>
            <person name="Vera ALvarez R."/>
            <person name="Arias-Moreno D.M."/>
            <person name="Jimenez-Jacinto V."/>
            <person name="Jimenez-Bremont J.F."/>
            <person name="Swaminathan K."/>
            <person name="Moose S.P."/>
            <person name="Guerrero-Gonzalez M.L."/>
            <person name="Marino-Ramirez L."/>
            <person name="Landsman D."/>
            <person name="Rodriguez-Kessler M."/>
            <person name="Delgado-Sanchez P."/>
        </authorList>
    </citation>
    <scope>NUCLEOTIDE SEQUENCE</scope>
    <source>
        <tissue evidence="1">Cladode</tissue>
    </source>
</reference>
<proteinExistence type="predicted"/>
<protein>
    <submittedName>
        <fullName evidence="1">Uncharacterized protein</fullName>
    </submittedName>
</protein>
<dbReference type="EMBL" id="GISG01172056">
    <property type="protein sequence ID" value="MBA4651910.1"/>
    <property type="molecule type" value="Transcribed_RNA"/>
</dbReference>
<sequence>MISMVKMHLRKEWAEAVACMIHSTSSLRSLAEAHLVVVAAEVEDKGEEKMSSILLRSHLKISIWEQQKSSPCHVMLYARGAMGKDQNLERRRSVLDARVLV</sequence>